<name>A0ABT9Z487_9BACI</name>
<protein>
    <submittedName>
        <fullName evidence="1">Tetrahydromethanopterin S-methyltransferase subunit G</fullName>
    </submittedName>
</protein>
<proteinExistence type="predicted"/>
<dbReference type="RefSeq" id="WP_174880782.1">
    <property type="nucleotide sequence ID" value="NZ_CADEPK010000249.1"/>
</dbReference>
<comment type="caution">
    <text evidence="1">The sequence shown here is derived from an EMBL/GenBank/DDBJ whole genome shotgun (WGS) entry which is preliminary data.</text>
</comment>
<sequence length="88" mass="10290">MTTIRLEFEKVMKELSEIEKTLATINISSPQLSHLGNNQLDFTKAWLEREMKIEQLLTEYIQAVQKNVEDTKANIRLLKDQDEANVRN</sequence>
<dbReference type="EMBL" id="JAUSTZ010000006">
    <property type="protein sequence ID" value="MDQ0226627.1"/>
    <property type="molecule type" value="Genomic_DNA"/>
</dbReference>
<reference evidence="1 2" key="1">
    <citation type="submission" date="2023-07" db="EMBL/GenBank/DDBJ databases">
        <title>Genomic Encyclopedia of Type Strains, Phase IV (KMG-IV): sequencing the most valuable type-strain genomes for metagenomic binning, comparative biology and taxonomic classification.</title>
        <authorList>
            <person name="Goeker M."/>
        </authorList>
    </citation>
    <scope>NUCLEOTIDE SEQUENCE [LARGE SCALE GENOMIC DNA]</scope>
    <source>
        <strain evidence="1 2">DSM 17723</strain>
    </source>
</reference>
<keyword evidence="2" id="KW-1185">Reference proteome</keyword>
<organism evidence="1 2">
    <name type="scientific">Metabacillus niabensis</name>
    <dbReference type="NCBI Taxonomy" id="324854"/>
    <lineage>
        <taxon>Bacteria</taxon>
        <taxon>Bacillati</taxon>
        <taxon>Bacillota</taxon>
        <taxon>Bacilli</taxon>
        <taxon>Bacillales</taxon>
        <taxon>Bacillaceae</taxon>
        <taxon>Metabacillus</taxon>
    </lineage>
</organism>
<evidence type="ECO:0000313" key="1">
    <source>
        <dbReference type="EMBL" id="MDQ0226627.1"/>
    </source>
</evidence>
<accession>A0ABT9Z487</accession>
<dbReference type="Pfam" id="PF17279">
    <property type="entry name" value="DUF5344"/>
    <property type="match status" value="1"/>
</dbReference>
<dbReference type="Proteomes" id="UP001232245">
    <property type="component" value="Unassembled WGS sequence"/>
</dbReference>
<dbReference type="InterPro" id="IPR046318">
    <property type="entry name" value="DUF5344"/>
</dbReference>
<evidence type="ECO:0000313" key="2">
    <source>
        <dbReference type="Proteomes" id="UP001232245"/>
    </source>
</evidence>
<gene>
    <name evidence="1" type="ORF">J2S02_002972</name>
</gene>